<keyword evidence="3" id="KW-1185">Reference proteome</keyword>
<name>A0A9Q0ZN77_SALPP</name>
<feature type="region of interest" description="Disordered" evidence="1">
    <location>
        <begin position="1"/>
        <end position="36"/>
    </location>
</feature>
<evidence type="ECO:0000256" key="1">
    <source>
        <dbReference type="SAM" id="MobiDB-lite"/>
    </source>
</evidence>
<reference evidence="2" key="2">
    <citation type="journal article" date="2023" name="Int. J. Mol. Sci.">
        <title>De Novo Assembly and Annotation of 11 Diverse Shrub Willow (Salix) Genomes Reveals Novel Gene Organization in Sex-Linked Regions.</title>
        <authorList>
            <person name="Hyden B."/>
            <person name="Feng K."/>
            <person name="Yates T.B."/>
            <person name="Jawdy S."/>
            <person name="Cereghino C."/>
            <person name="Smart L.B."/>
            <person name="Muchero W."/>
        </authorList>
    </citation>
    <scope>NUCLEOTIDE SEQUENCE</scope>
    <source>
        <tissue evidence="2">Shoot tip</tissue>
    </source>
</reference>
<proteinExistence type="predicted"/>
<comment type="caution">
    <text evidence="2">The sequence shown here is derived from an EMBL/GenBank/DDBJ whole genome shotgun (WGS) entry which is preliminary data.</text>
</comment>
<protein>
    <submittedName>
        <fullName evidence="2">Uncharacterized protein</fullName>
    </submittedName>
</protein>
<organism evidence="2 3">
    <name type="scientific">Salix purpurea</name>
    <name type="common">Purple osier willow</name>
    <dbReference type="NCBI Taxonomy" id="77065"/>
    <lineage>
        <taxon>Eukaryota</taxon>
        <taxon>Viridiplantae</taxon>
        <taxon>Streptophyta</taxon>
        <taxon>Embryophyta</taxon>
        <taxon>Tracheophyta</taxon>
        <taxon>Spermatophyta</taxon>
        <taxon>Magnoliopsida</taxon>
        <taxon>eudicotyledons</taxon>
        <taxon>Gunneridae</taxon>
        <taxon>Pentapetalae</taxon>
        <taxon>rosids</taxon>
        <taxon>fabids</taxon>
        <taxon>Malpighiales</taxon>
        <taxon>Salicaceae</taxon>
        <taxon>Saliceae</taxon>
        <taxon>Salix</taxon>
    </lineage>
</organism>
<accession>A0A9Q0ZN77</accession>
<feature type="region of interest" description="Disordered" evidence="1">
    <location>
        <begin position="57"/>
        <end position="111"/>
    </location>
</feature>
<evidence type="ECO:0000313" key="3">
    <source>
        <dbReference type="Proteomes" id="UP001151532"/>
    </source>
</evidence>
<feature type="compositionally biased region" description="Basic and acidic residues" evidence="1">
    <location>
        <begin position="69"/>
        <end position="79"/>
    </location>
</feature>
<dbReference type="EMBL" id="JAPFFK010000010">
    <property type="protein sequence ID" value="KAJ6740562.1"/>
    <property type="molecule type" value="Genomic_DNA"/>
</dbReference>
<gene>
    <name evidence="2" type="ORF">OIU79_000639</name>
</gene>
<dbReference type="Proteomes" id="UP001151532">
    <property type="component" value="Chromosome 7"/>
</dbReference>
<reference evidence="2" key="1">
    <citation type="submission" date="2022-11" db="EMBL/GenBank/DDBJ databases">
        <authorList>
            <person name="Hyden B.L."/>
            <person name="Feng K."/>
            <person name="Yates T."/>
            <person name="Jawdy S."/>
            <person name="Smart L.B."/>
            <person name="Muchero W."/>
        </authorList>
    </citation>
    <scope>NUCLEOTIDE SEQUENCE</scope>
    <source>
        <tissue evidence="2">Shoot tip</tissue>
    </source>
</reference>
<sequence length="111" mass="11932">MSVAMSSNVHTASSDPLTPADSTQKISFPTTPLTVSPAGTQLVQSIALVAGTKRKLDFSPDDFQQSDSQLDKSLEKDIEAQASQPTDDLSEKEKTSSPVKKKVLFPPYMSC</sequence>
<dbReference type="AlphaFoldDB" id="A0A9Q0ZN77"/>
<evidence type="ECO:0000313" key="2">
    <source>
        <dbReference type="EMBL" id="KAJ6740562.1"/>
    </source>
</evidence>